<protein>
    <recommendedName>
        <fullName evidence="1">DUF6878 domain-containing protein</fullName>
    </recommendedName>
</protein>
<evidence type="ECO:0000259" key="1">
    <source>
        <dbReference type="Pfam" id="PF21798"/>
    </source>
</evidence>
<reference evidence="2 3" key="1">
    <citation type="submission" date="2017-01" db="EMBL/GenBank/DDBJ databases">
        <authorList>
            <person name="Varghese N."/>
            <person name="Submissions S."/>
        </authorList>
    </citation>
    <scope>NUCLEOTIDE SEQUENCE [LARGE SCALE GENOMIC DNA]</scope>
    <source>
        <strain evidence="2 3">ATCC 35905</strain>
    </source>
</reference>
<dbReference type="InterPro" id="IPR049243">
    <property type="entry name" value="DUF6878"/>
</dbReference>
<sequence>MSDHSTTPTAEPASVATATALIADYTEAHTEFQKLQISILRKAKPILFGALKAAGITRVTVTFDGYGDSGQIESVEAYDAEKQPIDLPAEPMPYPFATMEERYEPCSETPSGQRCAGYEVQEIEKSSLIQDIIEEIFWEFIGEKHDGWENNDGGFGECGFDVESETIRLEMNERYTETNYYEHEM</sequence>
<dbReference type="Proteomes" id="UP000186308">
    <property type="component" value="Unassembled WGS sequence"/>
</dbReference>
<keyword evidence="3" id="KW-1185">Reference proteome</keyword>
<dbReference type="OrthoDB" id="7259981at2"/>
<evidence type="ECO:0000313" key="3">
    <source>
        <dbReference type="Proteomes" id="UP000186308"/>
    </source>
</evidence>
<dbReference type="RefSeq" id="WP_083703313.1">
    <property type="nucleotide sequence ID" value="NZ_FTNE01000043.1"/>
</dbReference>
<dbReference type="AlphaFoldDB" id="A0A8G2FI67"/>
<name>A0A8G2FI67_ACIRU</name>
<comment type="caution">
    <text evidence="2">The sequence shown here is derived from an EMBL/GenBank/DDBJ whole genome shotgun (WGS) entry which is preliminary data.</text>
</comment>
<dbReference type="EMBL" id="FTNE01000043">
    <property type="protein sequence ID" value="SIR51087.1"/>
    <property type="molecule type" value="Genomic_DNA"/>
</dbReference>
<proteinExistence type="predicted"/>
<dbReference type="Pfam" id="PF21798">
    <property type="entry name" value="DUF6878"/>
    <property type="match status" value="1"/>
</dbReference>
<gene>
    <name evidence="2" type="ORF">SAMN05421828_14311</name>
</gene>
<organism evidence="2 3">
    <name type="scientific">Acidiphilium rubrum</name>
    <dbReference type="NCBI Taxonomy" id="526"/>
    <lineage>
        <taxon>Bacteria</taxon>
        <taxon>Pseudomonadati</taxon>
        <taxon>Pseudomonadota</taxon>
        <taxon>Alphaproteobacteria</taxon>
        <taxon>Acetobacterales</taxon>
        <taxon>Acidocellaceae</taxon>
        <taxon>Acidiphilium</taxon>
    </lineage>
</organism>
<evidence type="ECO:0000313" key="2">
    <source>
        <dbReference type="EMBL" id="SIR51087.1"/>
    </source>
</evidence>
<feature type="domain" description="DUF6878" evidence="1">
    <location>
        <begin position="41"/>
        <end position="185"/>
    </location>
</feature>
<accession>A0A8G2FI67</accession>